<evidence type="ECO:0000259" key="2">
    <source>
        <dbReference type="PROSITE" id="PS50095"/>
    </source>
</evidence>
<proteinExistence type="predicted"/>
<evidence type="ECO:0000256" key="1">
    <source>
        <dbReference type="SAM" id="MobiDB-lite"/>
    </source>
</evidence>
<accession>A0AAP2YZ23</accession>
<feature type="domain" description="PLAT" evidence="2">
    <location>
        <begin position="114"/>
        <end position="155"/>
    </location>
</feature>
<gene>
    <name evidence="3" type="ORF">OB960_08460</name>
</gene>
<dbReference type="AlphaFoldDB" id="A0AAP2YZ23"/>
<dbReference type="Proteomes" id="UP001321018">
    <property type="component" value="Unassembled WGS sequence"/>
</dbReference>
<comment type="caution">
    <text evidence="3">The sequence shown here is derived from an EMBL/GenBank/DDBJ whole genome shotgun (WGS) entry which is preliminary data.</text>
</comment>
<organism evidence="3 4">
    <name type="scientific">Natronoglomus mannanivorans</name>
    <dbReference type="NCBI Taxonomy" id="2979990"/>
    <lineage>
        <taxon>Archaea</taxon>
        <taxon>Methanobacteriati</taxon>
        <taxon>Methanobacteriota</taxon>
        <taxon>Stenosarchaea group</taxon>
        <taxon>Halobacteria</taxon>
        <taxon>Halobacteriales</taxon>
        <taxon>Natrialbaceae</taxon>
        <taxon>Natronoglomus</taxon>
    </lineage>
</organism>
<name>A0AAP2YZ23_9EURY</name>
<protein>
    <recommendedName>
        <fullName evidence="2">PLAT domain-containing protein</fullName>
    </recommendedName>
</protein>
<evidence type="ECO:0000313" key="3">
    <source>
        <dbReference type="EMBL" id="MCU4741433.1"/>
    </source>
</evidence>
<dbReference type="PROSITE" id="PS50095">
    <property type="entry name" value="PLAT"/>
    <property type="match status" value="1"/>
</dbReference>
<feature type="region of interest" description="Disordered" evidence="1">
    <location>
        <begin position="25"/>
        <end position="70"/>
    </location>
</feature>
<evidence type="ECO:0000313" key="4">
    <source>
        <dbReference type="Proteomes" id="UP001321018"/>
    </source>
</evidence>
<dbReference type="RefSeq" id="WP_338003270.1">
    <property type="nucleotide sequence ID" value="NZ_JAOPKA010000004.1"/>
</dbReference>
<sequence length="155" mass="16917">MLRRNILRIVSAGLLVCVSGCLSNNDEDKDSSESENNSTLVPVDGPEEDGNGYEGVSRTASPSGISVRNDANDDLEVSLTVIYEPDDDVIFGNEMTIPAGERESIGRDKLTNQGRYSISIQTSDHEDSYEWTAGSAHSLEIRFTSDEIHFGESMP</sequence>
<dbReference type="InterPro" id="IPR001024">
    <property type="entry name" value="PLAT/LH2_dom"/>
</dbReference>
<dbReference type="EMBL" id="JAOPKA010000004">
    <property type="protein sequence ID" value="MCU4741433.1"/>
    <property type="molecule type" value="Genomic_DNA"/>
</dbReference>
<reference evidence="3" key="1">
    <citation type="submission" date="2022-09" db="EMBL/GenBank/DDBJ databases">
        <title>Enrichment on poylsaccharides allowed isolation of novel metabolic and taxonomic groups of Haloarchaea.</title>
        <authorList>
            <person name="Sorokin D.Y."/>
            <person name="Elcheninov A.G."/>
            <person name="Khizhniak T.V."/>
            <person name="Kolganova T.V."/>
            <person name="Kublanov I.V."/>
        </authorList>
    </citation>
    <scope>NUCLEOTIDE SEQUENCE</scope>
    <source>
        <strain evidence="3">AArc-xg1-1</strain>
    </source>
</reference>